<keyword evidence="1" id="KW-0378">Hydrolase</keyword>
<organism evidence="1 2">
    <name type="scientific">Inconstantimicrobium mannanitabidum</name>
    <dbReference type="NCBI Taxonomy" id="1604901"/>
    <lineage>
        <taxon>Bacteria</taxon>
        <taxon>Bacillati</taxon>
        <taxon>Bacillota</taxon>
        <taxon>Clostridia</taxon>
        <taxon>Eubacteriales</taxon>
        <taxon>Clostridiaceae</taxon>
        <taxon>Inconstantimicrobium</taxon>
    </lineage>
</organism>
<accession>A0ACB5RAL7</accession>
<comment type="caution">
    <text evidence="1">The sequence shown here is derived from an EMBL/GenBank/DDBJ whole genome shotgun (WGS) entry which is preliminary data.</text>
</comment>
<gene>
    <name evidence="1" type="ORF">rsdtw13_13010</name>
</gene>
<proteinExistence type="predicted"/>
<dbReference type="EMBL" id="BROD01000001">
    <property type="protein sequence ID" value="GKX66043.1"/>
    <property type="molecule type" value="Genomic_DNA"/>
</dbReference>
<evidence type="ECO:0000313" key="1">
    <source>
        <dbReference type="EMBL" id="GKX66043.1"/>
    </source>
</evidence>
<keyword evidence="2" id="KW-1185">Reference proteome</keyword>
<reference evidence="1" key="1">
    <citation type="journal article" date="2025" name="Int. J. Syst. Evol. Microbiol.">
        <title>Inconstantimicrobium mannanitabidum sp. nov., a novel member of the family Clostridiaceae isolated from anoxic soil under the treatment of reductive soil disinfestation.</title>
        <authorList>
            <person name="Ueki A."/>
            <person name="Tonouchi A."/>
            <person name="Honma S."/>
            <person name="Kaku N."/>
            <person name="Ueki K."/>
        </authorList>
    </citation>
    <scope>NUCLEOTIDE SEQUENCE</scope>
    <source>
        <strain evidence="1">TW13</strain>
    </source>
</reference>
<name>A0ACB5RAL7_9CLOT</name>
<evidence type="ECO:0000313" key="2">
    <source>
        <dbReference type="Proteomes" id="UP001058074"/>
    </source>
</evidence>
<sequence length="200" mass="22114">MLDIFSMVLGIYGANCYIVMEKSSGTGFIIDPGADGEEVIEKLNANNIRPEFILLTHGHIDHVGAVDSLVQEFNIPVYIAEEDMKAIEAHIEIFGEIKSEVKFINEQTKIKVGNCEVQVIETPGHTKGGLCFLVDGVLFTGDTLFRESIGRTDFYGGNYEEILSSIEEKLFTLEEKIVVLPGHGPKSTIAFEKSNNPFLN</sequence>
<dbReference type="Proteomes" id="UP001058074">
    <property type="component" value="Unassembled WGS sequence"/>
</dbReference>
<protein>
    <submittedName>
        <fullName evidence="1">MBL fold hydrolase</fullName>
    </submittedName>
</protein>